<evidence type="ECO:0008006" key="9">
    <source>
        <dbReference type="Google" id="ProtNLM"/>
    </source>
</evidence>
<evidence type="ECO:0000256" key="6">
    <source>
        <dbReference type="SAM" id="Phobius"/>
    </source>
</evidence>
<reference evidence="7 8" key="1">
    <citation type="journal article" date="2019" name="Commun. Biol.">
        <title>The bagworm genome reveals a unique fibroin gene that provides high tensile strength.</title>
        <authorList>
            <person name="Kono N."/>
            <person name="Nakamura H."/>
            <person name="Ohtoshi R."/>
            <person name="Tomita M."/>
            <person name="Numata K."/>
            <person name="Arakawa K."/>
        </authorList>
    </citation>
    <scope>NUCLEOTIDE SEQUENCE [LARGE SCALE GENOMIC DNA]</scope>
</reference>
<evidence type="ECO:0000256" key="5">
    <source>
        <dbReference type="ARBA" id="ARBA00023136"/>
    </source>
</evidence>
<dbReference type="AlphaFoldDB" id="A0A4C1XDJ7"/>
<dbReference type="GO" id="GO:0050909">
    <property type="term" value="P:sensory perception of taste"/>
    <property type="evidence" value="ECO:0007669"/>
    <property type="project" value="InterPro"/>
</dbReference>
<evidence type="ECO:0000256" key="3">
    <source>
        <dbReference type="ARBA" id="ARBA00022692"/>
    </source>
</evidence>
<dbReference type="EMBL" id="BGZK01000827">
    <property type="protein sequence ID" value="GBP61936.1"/>
    <property type="molecule type" value="Genomic_DNA"/>
</dbReference>
<keyword evidence="5 6" id="KW-0472">Membrane</keyword>
<keyword evidence="3 6" id="KW-0812">Transmembrane</keyword>
<sequence>MGCHAVPSRGIPPPHLSHVAHNAPPRNPWPLITFITTRCLSNLFIGRNGARLRFFEENDACGVFKKILKAFSLSSNLVQYQIPDAYSNISFLYALKFIRNLKNISFVVMFSAACERFYCRVDDVKNDCAVALNEHPQQGAFRKTFKNLLRLCNVRSSKMRLCGLFAVDAALPLRLLGLMATYCIVLLQFAFL</sequence>
<protein>
    <recommendedName>
        <fullName evidence="9">Gustatory receptor</fullName>
    </recommendedName>
</protein>
<keyword evidence="8" id="KW-1185">Reference proteome</keyword>
<accession>A0A4C1XDJ7</accession>
<dbReference type="InterPro" id="IPR013604">
    <property type="entry name" value="7TM_chemorcpt"/>
</dbReference>
<comment type="subcellular location">
    <subcellularLocation>
        <location evidence="1">Cell membrane</location>
        <topology evidence="1">Multi-pass membrane protein</topology>
    </subcellularLocation>
</comment>
<dbReference type="Proteomes" id="UP000299102">
    <property type="component" value="Unassembled WGS sequence"/>
</dbReference>
<evidence type="ECO:0000256" key="1">
    <source>
        <dbReference type="ARBA" id="ARBA00004651"/>
    </source>
</evidence>
<dbReference type="OrthoDB" id="7490805at2759"/>
<evidence type="ECO:0000256" key="4">
    <source>
        <dbReference type="ARBA" id="ARBA00022989"/>
    </source>
</evidence>
<dbReference type="GO" id="GO:0005886">
    <property type="term" value="C:plasma membrane"/>
    <property type="evidence" value="ECO:0007669"/>
    <property type="project" value="UniProtKB-SubCell"/>
</dbReference>
<comment type="caution">
    <text evidence="7">The sequence shown here is derived from an EMBL/GenBank/DDBJ whole genome shotgun (WGS) entry which is preliminary data.</text>
</comment>
<evidence type="ECO:0000256" key="2">
    <source>
        <dbReference type="ARBA" id="ARBA00022475"/>
    </source>
</evidence>
<keyword evidence="4 6" id="KW-1133">Transmembrane helix</keyword>
<gene>
    <name evidence="7" type="ORF">EVAR_44992_1</name>
</gene>
<dbReference type="Pfam" id="PF08395">
    <property type="entry name" value="7tm_7"/>
    <property type="match status" value="1"/>
</dbReference>
<name>A0A4C1XDJ7_EUMVA</name>
<feature type="transmembrane region" description="Helical" evidence="6">
    <location>
        <begin position="165"/>
        <end position="191"/>
    </location>
</feature>
<evidence type="ECO:0000313" key="7">
    <source>
        <dbReference type="EMBL" id="GBP61936.1"/>
    </source>
</evidence>
<keyword evidence="2" id="KW-1003">Cell membrane</keyword>
<organism evidence="7 8">
    <name type="scientific">Eumeta variegata</name>
    <name type="common">Bagworm moth</name>
    <name type="synonym">Eumeta japonica</name>
    <dbReference type="NCBI Taxonomy" id="151549"/>
    <lineage>
        <taxon>Eukaryota</taxon>
        <taxon>Metazoa</taxon>
        <taxon>Ecdysozoa</taxon>
        <taxon>Arthropoda</taxon>
        <taxon>Hexapoda</taxon>
        <taxon>Insecta</taxon>
        <taxon>Pterygota</taxon>
        <taxon>Neoptera</taxon>
        <taxon>Endopterygota</taxon>
        <taxon>Lepidoptera</taxon>
        <taxon>Glossata</taxon>
        <taxon>Ditrysia</taxon>
        <taxon>Tineoidea</taxon>
        <taxon>Psychidae</taxon>
        <taxon>Oiketicinae</taxon>
        <taxon>Eumeta</taxon>
    </lineage>
</organism>
<evidence type="ECO:0000313" key="8">
    <source>
        <dbReference type="Proteomes" id="UP000299102"/>
    </source>
</evidence>
<proteinExistence type="predicted"/>